<proteinExistence type="predicted"/>
<sequence length="133" mass="14289">MLQAVEVCTAAVVLELAGNLHLLGLGSAATHWLDPLDGQGFRGPINARVYHTNRCLMSHASVTDTTVPVLRPARYIDGTWRRSCSENHSVSGGQECVAGSHREAVPRVSATQRDDANTREPPRAGRAGPRRPG</sequence>
<evidence type="ECO:0000313" key="2">
    <source>
        <dbReference type="EMBL" id="GAA2151127.1"/>
    </source>
</evidence>
<organism evidence="2 3">
    <name type="scientific">Actinomadura napierensis</name>
    <dbReference type="NCBI Taxonomy" id="267854"/>
    <lineage>
        <taxon>Bacteria</taxon>
        <taxon>Bacillati</taxon>
        <taxon>Actinomycetota</taxon>
        <taxon>Actinomycetes</taxon>
        <taxon>Streptosporangiales</taxon>
        <taxon>Thermomonosporaceae</taxon>
        <taxon>Actinomadura</taxon>
    </lineage>
</organism>
<gene>
    <name evidence="2" type="ORF">GCM10009727_55980</name>
</gene>
<reference evidence="2 3" key="1">
    <citation type="journal article" date="2019" name="Int. J. Syst. Evol. Microbiol.">
        <title>The Global Catalogue of Microorganisms (GCM) 10K type strain sequencing project: providing services to taxonomists for standard genome sequencing and annotation.</title>
        <authorList>
            <consortium name="The Broad Institute Genomics Platform"/>
            <consortium name="The Broad Institute Genome Sequencing Center for Infectious Disease"/>
            <person name="Wu L."/>
            <person name="Ma J."/>
        </authorList>
    </citation>
    <scope>NUCLEOTIDE SEQUENCE [LARGE SCALE GENOMIC DNA]</scope>
    <source>
        <strain evidence="2 3">JCM 13850</strain>
    </source>
</reference>
<feature type="compositionally biased region" description="Basic and acidic residues" evidence="1">
    <location>
        <begin position="112"/>
        <end position="123"/>
    </location>
</feature>
<dbReference type="Proteomes" id="UP001501020">
    <property type="component" value="Unassembled WGS sequence"/>
</dbReference>
<keyword evidence="3" id="KW-1185">Reference proteome</keyword>
<evidence type="ECO:0008006" key="4">
    <source>
        <dbReference type="Google" id="ProtNLM"/>
    </source>
</evidence>
<dbReference type="EMBL" id="BAAAMR010000056">
    <property type="protein sequence ID" value="GAA2151127.1"/>
    <property type="molecule type" value="Genomic_DNA"/>
</dbReference>
<feature type="region of interest" description="Disordered" evidence="1">
    <location>
        <begin position="85"/>
        <end position="133"/>
    </location>
</feature>
<evidence type="ECO:0000256" key="1">
    <source>
        <dbReference type="SAM" id="MobiDB-lite"/>
    </source>
</evidence>
<accession>A0ABN3A008</accession>
<comment type="caution">
    <text evidence="2">The sequence shown here is derived from an EMBL/GenBank/DDBJ whole genome shotgun (WGS) entry which is preliminary data.</text>
</comment>
<name>A0ABN3A008_9ACTN</name>
<evidence type="ECO:0000313" key="3">
    <source>
        <dbReference type="Proteomes" id="UP001501020"/>
    </source>
</evidence>
<protein>
    <recommendedName>
        <fullName evidence="4">Secreted protein</fullName>
    </recommendedName>
</protein>